<evidence type="ECO:0000313" key="7">
    <source>
        <dbReference type="Proteomes" id="UP000006727"/>
    </source>
</evidence>
<evidence type="ECO:0000259" key="5">
    <source>
        <dbReference type="PROSITE" id="PS51186"/>
    </source>
</evidence>
<dbReference type="PANTHER" id="PTHR45896">
    <property type="entry name" value="N-ALPHA-ACETYLTRANSFERASE 30"/>
    <property type="match status" value="1"/>
</dbReference>
<name>A0A7I4CB17_PHYPA</name>
<dbReference type="InterPro" id="IPR000182">
    <property type="entry name" value="GNAT_dom"/>
</dbReference>
<organism evidence="6 7">
    <name type="scientific">Physcomitrium patens</name>
    <name type="common">Spreading-leaved earth moss</name>
    <name type="synonym">Physcomitrella patens</name>
    <dbReference type="NCBI Taxonomy" id="3218"/>
    <lineage>
        <taxon>Eukaryota</taxon>
        <taxon>Viridiplantae</taxon>
        <taxon>Streptophyta</taxon>
        <taxon>Embryophyta</taxon>
        <taxon>Bryophyta</taxon>
        <taxon>Bryophytina</taxon>
        <taxon>Bryopsida</taxon>
        <taxon>Funariidae</taxon>
        <taxon>Funariales</taxon>
        <taxon>Funariaceae</taxon>
        <taxon>Physcomitrium</taxon>
    </lineage>
</organism>
<dbReference type="PROSITE" id="PS51186">
    <property type="entry name" value="GNAT"/>
    <property type="match status" value="1"/>
</dbReference>
<dbReference type="InParanoid" id="A0A7I4CB17"/>
<sequence>MAETERREADGSAKEADIGRVEEEDSKTSDGAGSGRIEYVSYKDETQLPDIMALIDQELSEPYSIFTYRYFITLWPDLCFMNNEQIGAVMLAFHEGKCIGTLVCKMGQHRNTFRGYIAMLVVVKQHRGKGIATELVTRCIQVMRDAGCDEVTLEAEVTNLGALALYGNLGFIRAKRLHRYYLNGFDAYRLKLLFPRPHDANRMLLGGGYSMDPYQMHDCSKLDHDHDQVLFTKATSFSIQVQNS</sequence>
<protein>
    <recommendedName>
        <fullName evidence="5">N-acetyltransferase domain-containing protein</fullName>
    </recommendedName>
</protein>
<dbReference type="FunFam" id="3.40.630.30:FF:000051">
    <property type="entry name" value="N-alpha-acetyltransferase MAK3 isoform A"/>
    <property type="match status" value="1"/>
</dbReference>
<dbReference type="PANTHER" id="PTHR45896:SF1">
    <property type="entry name" value="N-ALPHA-ACETYLTRANSFERASE 30"/>
    <property type="match status" value="1"/>
</dbReference>
<dbReference type="Proteomes" id="UP000006727">
    <property type="component" value="Chromosome 21"/>
</dbReference>
<dbReference type="EMBL" id="ABEU02000021">
    <property type="status" value="NOT_ANNOTATED_CDS"/>
    <property type="molecule type" value="Genomic_DNA"/>
</dbReference>
<dbReference type="InterPro" id="IPR016181">
    <property type="entry name" value="Acyl_CoA_acyltransferase"/>
</dbReference>
<feature type="region of interest" description="Disordered" evidence="4">
    <location>
        <begin position="1"/>
        <end position="33"/>
    </location>
</feature>
<dbReference type="SUPFAM" id="SSF55729">
    <property type="entry name" value="Acyl-CoA N-acyltransferases (Nat)"/>
    <property type="match status" value="1"/>
</dbReference>
<dbReference type="AlphaFoldDB" id="A0A7I4CB17"/>
<keyword evidence="1" id="KW-0808">Transferase</keyword>
<dbReference type="CDD" id="cd04301">
    <property type="entry name" value="NAT_SF"/>
    <property type="match status" value="1"/>
</dbReference>
<reference evidence="6 7" key="2">
    <citation type="journal article" date="2018" name="Plant J.">
        <title>The Physcomitrella patens chromosome-scale assembly reveals moss genome structure and evolution.</title>
        <authorList>
            <person name="Lang D."/>
            <person name="Ullrich K.K."/>
            <person name="Murat F."/>
            <person name="Fuchs J."/>
            <person name="Jenkins J."/>
            <person name="Haas F.B."/>
            <person name="Piednoel M."/>
            <person name="Gundlach H."/>
            <person name="Van Bel M."/>
            <person name="Meyberg R."/>
            <person name="Vives C."/>
            <person name="Morata J."/>
            <person name="Symeonidi A."/>
            <person name="Hiss M."/>
            <person name="Muchero W."/>
            <person name="Kamisugi Y."/>
            <person name="Saleh O."/>
            <person name="Blanc G."/>
            <person name="Decker E.L."/>
            <person name="van Gessel N."/>
            <person name="Grimwood J."/>
            <person name="Hayes R.D."/>
            <person name="Graham S.W."/>
            <person name="Gunter L.E."/>
            <person name="McDaniel S.F."/>
            <person name="Hoernstein S.N.W."/>
            <person name="Larsson A."/>
            <person name="Li F.W."/>
            <person name="Perroud P.F."/>
            <person name="Phillips J."/>
            <person name="Ranjan P."/>
            <person name="Rokshar D.S."/>
            <person name="Rothfels C.J."/>
            <person name="Schneider L."/>
            <person name="Shu S."/>
            <person name="Stevenson D.W."/>
            <person name="Thummler F."/>
            <person name="Tillich M."/>
            <person name="Villarreal Aguilar J.C."/>
            <person name="Widiez T."/>
            <person name="Wong G.K."/>
            <person name="Wymore A."/>
            <person name="Zhang Y."/>
            <person name="Zimmer A.D."/>
            <person name="Quatrano R.S."/>
            <person name="Mayer K.F.X."/>
            <person name="Goodstein D."/>
            <person name="Casacuberta J.M."/>
            <person name="Vandepoele K."/>
            <person name="Reski R."/>
            <person name="Cuming A.C."/>
            <person name="Tuskan G.A."/>
            <person name="Maumus F."/>
            <person name="Salse J."/>
            <person name="Schmutz J."/>
            <person name="Rensing S.A."/>
        </authorList>
    </citation>
    <scope>NUCLEOTIDE SEQUENCE [LARGE SCALE GENOMIC DNA]</scope>
    <source>
        <strain evidence="6 7">cv. Gransden 2004</strain>
    </source>
</reference>
<feature type="compositionally biased region" description="Basic and acidic residues" evidence="4">
    <location>
        <begin position="1"/>
        <end position="21"/>
    </location>
</feature>
<dbReference type="Gene3D" id="3.40.630.30">
    <property type="match status" value="1"/>
</dbReference>
<accession>A0A7I4CB17</accession>
<dbReference type="GO" id="GO:0031417">
    <property type="term" value="C:NatC complex"/>
    <property type="evidence" value="ECO:0000318"/>
    <property type="project" value="GO_Central"/>
</dbReference>
<reference evidence="6" key="3">
    <citation type="submission" date="2020-12" db="UniProtKB">
        <authorList>
            <consortium name="EnsemblPlants"/>
        </authorList>
    </citation>
    <scope>IDENTIFICATION</scope>
</reference>
<dbReference type="EnsemblPlants" id="Pp3c21_5060V3.3">
    <property type="protein sequence ID" value="Pp3c21_5060V3.3"/>
    <property type="gene ID" value="Pp3c21_5060"/>
</dbReference>
<dbReference type="GO" id="GO:0004596">
    <property type="term" value="F:protein-N-terminal amino-acid acetyltransferase activity"/>
    <property type="evidence" value="ECO:0000318"/>
    <property type="project" value="GO_Central"/>
</dbReference>
<dbReference type="Gramene" id="Pp3c21_5060V3.3">
    <property type="protein sequence ID" value="Pp3c21_5060V3.3"/>
    <property type="gene ID" value="Pp3c21_5060"/>
</dbReference>
<keyword evidence="2" id="KW-0012">Acyltransferase</keyword>
<evidence type="ECO:0000256" key="2">
    <source>
        <dbReference type="ARBA" id="ARBA00023315"/>
    </source>
</evidence>
<reference evidence="6 7" key="1">
    <citation type="journal article" date="2008" name="Science">
        <title>The Physcomitrella genome reveals evolutionary insights into the conquest of land by plants.</title>
        <authorList>
            <person name="Rensing S."/>
            <person name="Lang D."/>
            <person name="Zimmer A."/>
            <person name="Terry A."/>
            <person name="Salamov A."/>
            <person name="Shapiro H."/>
            <person name="Nishiyama T."/>
            <person name="Perroud P.-F."/>
            <person name="Lindquist E."/>
            <person name="Kamisugi Y."/>
            <person name="Tanahashi T."/>
            <person name="Sakakibara K."/>
            <person name="Fujita T."/>
            <person name="Oishi K."/>
            <person name="Shin-I T."/>
            <person name="Kuroki Y."/>
            <person name="Toyoda A."/>
            <person name="Suzuki Y."/>
            <person name="Hashimoto A."/>
            <person name="Yamaguchi K."/>
            <person name="Sugano A."/>
            <person name="Kohara Y."/>
            <person name="Fujiyama A."/>
            <person name="Anterola A."/>
            <person name="Aoki S."/>
            <person name="Ashton N."/>
            <person name="Barbazuk W.B."/>
            <person name="Barker E."/>
            <person name="Bennetzen J."/>
            <person name="Bezanilla M."/>
            <person name="Blankenship R."/>
            <person name="Cho S.H."/>
            <person name="Dutcher S."/>
            <person name="Estelle M."/>
            <person name="Fawcett J.A."/>
            <person name="Gundlach H."/>
            <person name="Hanada K."/>
            <person name="Heyl A."/>
            <person name="Hicks K.A."/>
            <person name="Hugh J."/>
            <person name="Lohr M."/>
            <person name="Mayer K."/>
            <person name="Melkozernov A."/>
            <person name="Murata T."/>
            <person name="Nelson D."/>
            <person name="Pils B."/>
            <person name="Prigge M."/>
            <person name="Reiss B."/>
            <person name="Renner T."/>
            <person name="Rombauts S."/>
            <person name="Rushton P."/>
            <person name="Sanderfoot A."/>
            <person name="Schween G."/>
            <person name="Shiu S.-H."/>
            <person name="Stueber K."/>
            <person name="Theodoulou F.L."/>
            <person name="Tu H."/>
            <person name="Van de Peer Y."/>
            <person name="Verrier P.J."/>
            <person name="Waters E."/>
            <person name="Wood A."/>
            <person name="Yang L."/>
            <person name="Cove D."/>
            <person name="Cuming A."/>
            <person name="Hasebe M."/>
            <person name="Lucas S."/>
            <person name="Mishler D.B."/>
            <person name="Reski R."/>
            <person name="Grigoriev I."/>
            <person name="Quatrano R.S."/>
            <person name="Boore J.L."/>
        </authorList>
    </citation>
    <scope>NUCLEOTIDE SEQUENCE [LARGE SCALE GENOMIC DNA]</scope>
    <source>
        <strain evidence="6 7">cv. Gransden 2004</strain>
    </source>
</reference>
<dbReference type="FunCoup" id="A0A7I4CB17">
    <property type="interactions" value="1241"/>
</dbReference>
<evidence type="ECO:0000313" key="6">
    <source>
        <dbReference type="EnsemblPlants" id="Pp3c21_5060V3.3"/>
    </source>
</evidence>
<gene>
    <name evidence="6" type="primary">LOC112274275</name>
</gene>
<feature type="domain" description="N-acetyltransferase" evidence="5">
    <location>
        <begin position="37"/>
        <end position="195"/>
    </location>
</feature>
<keyword evidence="7" id="KW-1185">Reference proteome</keyword>
<dbReference type="Pfam" id="PF00583">
    <property type="entry name" value="Acetyltransf_1"/>
    <property type="match status" value="1"/>
</dbReference>
<evidence type="ECO:0000256" key="4">
    <source>
        <dbReference type="SAM" id="MobiDB-lite"/>
    </source>
</evidence>
<dbReference type="InterPro" id="IPR044542">
    <property type="entry name" value="NAA30-like"/>
</dbReference>
<evidence type="ECO:0000256" key="3">
    <source>
        <dbReference type="ARBA" id="ARBA00024025"/>
    </source>
</evidence>
<evidence type="ECO:0000256" key="1">
    <source>
        <dbReference type="ARBA" id="ARBA00022679"/>
    </source>
</evidence>
<comment type="similarity">
    <text evidence="3">Belongs to the acetyltransferase family. MAK3 subfamily.</text>
</comment>
<proteinExistence type="inferred from homology"/>
<dbReference type="OMA" id="EDIQYTN"/>